<keyword evidence="1" id="KW-1133">Transmembrane helix</keyword>
<keyword evidence="3" id="KW-1185">Reference proteome</keyword>
<name>A0ABZ2RHQ2_ECTME</name>
<feature type="transmembrane region" description="Helical" evidence="1">
    <location>
        <begin position="6"/>
        <end position="28"/>
    </location>
</feature>
<feature type="transmembrane region" description="Helical" evidence="1">
    <location>
        <begin position="124"/>
        <end position="144"/>
    </location>
</feature>
<dbReference type="EMBL" id="CP148074">
    <property type="protein sequence ID" value="WXL26549.1"/>
    <property type="molecule type" value="Genomic_DNA"/>
</dbReference>
<organism evidence="2 3">
    <name type="scientific">Ectopseudomonas mendocina</name>
    <name type="common">Pseudomonas mendocina</name>
    <dbReference type="NCBI Taxonomy" id="300"/>
    <lineage>
        <taxon>Bacteria</taxon>
        <taxon>Pseudomonadati</taxon>
        <taxon>Pseudomonadota</taxon>
        <taxon>Gammaproteobacteria</taxon>
        <taxon>Pseudomonadales</taxon>
        <taxon>Pseudomonadaceae</taxon>
        <taxon>Ectopseudomonas</taxon>
    </lineage>
</organism>
<feature type="transmembrane region" description="Helical" evidence="1">
    <location>
        <begin position="84"/>
        <end position="103"/>
    </location>
</feature>
<evidence type="ECO:0000313" key="2">
    <source>
        <dbReference type="EMBL" id="WXL26549.1"/>
    </source>
</evidence>
<evidence type="ECO:0000256" key="1">
    <source>
        <dbReference type="SAM" id="Phobius"/>
    </source>
</evidence>
<keyword evidence="1" id="KW-0472">Membrane</keyword>
<proteinExistence type="predicted"/>
<dbReference type="Pfam" id="PF09980">
    <property type="entry name" value="DUF2214"/>
    <property type="match status" value="1"/>
</dbReference>
<keyword evidence="1" id="KW-0812">Transmembrane</keyword>
<sequence length="151" mass="16552">MTQATVAYAHYLSVFALLALLITEYVLFSKPLTLSRGRRLIITDLSYGVAAGVVLMTGLARVIWYGKGLSYYLNNSLFLSKFGLFLVVGLISALPTFVFINWRNELKAGRVPQVSANIALGVKWVIRLELLLLLIIPTLAVLMARGYGSAG</sequence>
<dbReference type="Proteomes" id="UP001476583">
    <property type="component" value="Chromosome"/>
</dbReference>
<evidence type="ECO:0000313" key="3">
    <source>
        <dbReference type="Proteomes" id="UP001476583"/>
    </source>
</evidence>
<reference evidence="2 3" key="1">
    <citation type="submission" date="2024-03" db="EMBL/GenBank/DDBJ databases">
        <title>Complete genome of BD2.</title>
        <authorList>
            <person name="Cao G."/>
        </authorList>
    </citation>
    <scope>NUCLEOTIDE SEQUENCE [LARGE SCALE GENOMIC DNA]</scope>
    <source>
        <strain evidence="2 3">BD2</strain>
    </source>
</reference>
<protein>
    <submittedName>
        <fullName evidence="2">DUF2214 family protein</fullName>
    </submittedName>
</protein>
<feature type="transmembrane region" description="Helical" evidence="1">
    <location>
        <begin position="40"/>
        <end position="64"/>
    </location>
</feature>
<accession>A0ABZ2RHQ2</accession>
<gene>
    <name evidence="2" type="ORF">WG219_03465</name>
</gene>
<dbReference type="InterPro" id="IPR018706">
    <property type="entry name" value="DUF2214_membrane"/>
</dbReference>